<evidence type="ECO:0000256" key="1">
    <source>
        <dbReference type="SAM" id="Phobius"/>
    </source>
</evidence>
<evidence type="ECO:0008006" key="4">
    <source>
        <dbReference type="Google" id="ProtNLM"/>
    </source>
</evidence>
<keyword evidence="1" id="KW-0812">Transmembrane</keyword>
<dbReference type="Proteomes" id="UP000807353">
    <property type="component" value="Unassembled WGS sequence"/>
</dbReference>
<dbReference type="OrthoDB" id="2554293at2759"/>
<sequence>MRCNWLTTARTSFRTFSQPYIIKGAPRPTYRFVLDRLQRSQWGRNQHLSAFSNVAYAPARLVTAEPTILTLSTPDSPLTQAQLSRAACHAVRMAIQNPIGGVEDAYFIVNSLRYSSLEMNASNQVSQAVKEFESIAIKFSQPVPSRLASHTLLHGLLRVGREGDAARLASKMIETGTMLRSKTLSAIIHGLTPSSPPPRRFPRNPPRAFSFSPNRSIDSLMPLAQNQSTRLALQLLSLAGKTHQRRTNGMFATLIAICLINGEIILGSLLFGFVINEYQLRKTLATHFKAGGSPDLEISAARDAPEAHSRYNHLVVENLFPSRRILRHMLHNIEENMAKDGNTEEFQLLLNSNLQALANLAVLLDHRQVPFAAIGPLLRALYKCPRTDEEVWIVDKRGYPKRVKAYFYFHSVLQRLAKSLPENTPSPRIPAGGLNQLLLPQYRREVQPALDIHAYNTLLHYSLHHRRSPKSADYILHHMSHLRNPPLQPDISTHNILLRSATLLRRDDVVQESLTALHAHFSKCQTPSARKAFSHQKHAAIPTESPELSAVLHAMHNSSTASMDPYRFLLRLDAHSLSTYIAYLTSTGKPHLVADLVFDVFPELRPVPHTLQISLGPDELHQTRKRIRDLCLRRAVWYGPHVLCAMLNALCKSGKTGLA</sequence>
<protein>
    <recommendedName>
        <fullName evidence="4">Pentatricopeptide repeat-containing protein</fullName>
    </recommendedName>
</protein>
<proteinExistence type="predicted"/>
<feature type="transmembrane region" description="Helical" evidence="1">
    <location>
        <begin position="251"/>
        <end position="275"/>
    </location>
</feature>
<organism evidence="2 3">
    <name type="scientific">Collybia nuda</name>
    <dbReference type="NCBI Taxonomy" id="64659"/>
    <lineage>
        <taxon>Eukaryota</taxon>
        <taxon>Fungi</taxon>
        <taxon>Dikarya</taxon>
        <taxon>Basidiomycota</taxon>
        <taxon>Agaricomycotina</taxon>
        <taxon>Agaricomycetes</taxon>
        <taxon>Agaricomycetidae</taxon>
        <taxon>Agaricales</taxon>
        <taxon>Tricholomatineae</taxon>
        <taxon>Clitocybaceae</taxon>
        <taxon>Collybia</taxon>
    </lineage>
</organism>
<dbReference type="AlphaFoldDB" id="A0A9P5XWI7"/>
<reference evidence="2" key="1">
    <citation type="submission" date="2020-11" db="EMBL/GenBank/DDBJ databases">
        <authorList>
            <consortium name="DOE Joint Genome Institute"/>
            <person name="Ahrendt S."/>
            <person name="Riley R."/>
            <person name="Andreopoulos W."/>
            <person name="Labutti K."/>
            <person name="Pangilinan J."/>
            <person name="Ruiz-Duenas F.J."/>
            <person name="Barrasa J.M."/>
            <person name="Sanchez-Garcia M."/>
            <person name="Camarero S."/>
            <person name="Miyauchi S."/>
            <person name="Serrano A."/>
            <person name="Linde D."/>
            <person name="Babiker R."/>
            <person name="Drula E."/>
            <person name="Ayuso-Fernandez I."/>
            <person name="Pacheco R."/>
            <person name="Padilla G."/>
            <person name="Ferreira P."/>
            <person name="Barriuso J."/>
            <person name="Kellner H."/>
            <person name="Castanera R."/>
            <person name="Alfaro M."/>
            <person name="Ramirez L."/>
            <person name="Pisabarro A.G."/>
            <person name="Kuo A."/>
            <person name="Tritt A."/>
            <person name="Lipzen A."/>
            <person name="He G."/>
            <person name="Yan M."/>
            <person name="Ng V."/>
            <person name="Cullen D."/>
            <person name="Martin F."/>
            <person name="Rosso M.-N."/>
            <person name="Henrissat B."/>
            <person name="Hibbett D."/>
            <person name="Martinez A.T."/>
            <person name="Grigoriev I.V."/>
        </authorList>
    </citation>
    <scope>NUCLEOTIDE SEQUENCE</scope>
    <source>
        <strain evidence="2">CBS 247.69</strain>
    </source>
</reference>
<keyword evidence="3" id="KW-1185">Reference proteome</keyword>
<keyword evidence="1" id="KW-0472">Membrane</keyword>
<keyword evidence="1" id="KW-1133">Transmembrane helix</keyword>
<dbReference type="EMBL" id="MU150352">
    <property type="protein sequence ID" value="KAF9457994.1"/>
    <property type="molecule type" value="Genomic_DNA"/>
</dbReference>
<name>A0A9P5XWI7_9AGAR</name>
<feature type="non-terminal residue" evidence="2">
    <location>
        <position position="659"/>
    </location>
</feature>
<gene>
    <name evidence="2" type="ORF">BDZ94DRAFT_1301501</name>
</gene>
<evidence type="ECO:0000313" key="3">
    <source>
        <dbReference type="Proteomes" id="UP000807353"/>
    </source>
</evidence>
<accession>A0A9P5XWI7</accession>
<evidence type="ECO:0000313" key="2">
    <source>
        <dbReference type="EMBL" id="KAF9457994.1"/>
    </source>
</evidence>
<comment type="caution">
    <text evidence="2">The sequence shown here is derived from an EMBL/GenBank/DDBJ whole genome shotgun (WGS) entry which is preliminary data.</text>
</comment>